<dbReference type="Gene3D" id="3.60.21.10">
    <property type="match status" value="1"/>
</dbReference>
<dbReference type="GO" id="GO:0016787">
    <property type="term" value="F:hydrolase activity"/>
    <property type="evidence" value="ECO:0007669"/>
    <property type="project" value="InterPro"/>
</dbReference>
<evidence type="ECO:0000259" key="1">
    <source>
        <dbReference type="Pfam" id="PF00149"/>
    </source>
</evidence>
<gene>
    <name evidence="2" type="ordered locus">Rcas_1339</name>
</gene>
<dbReference type="EMBL" id="CP000804">
    <property type="protein sequence ID" value="ABU57435.1"/>
    <property type="molecule type" value="Genomic_DNA"/>
</dbReference>
<dbReference type="InterPro" id="IPR004843">
    <property type="entry name" value="Calcineurin-like_PHP"/>
</dbReference>
<dbReference type="Proteomes" id="UP000000263">
    <property type="component" value="Chromosome"/>
</dbReference>
<name>A7NIX7_ROSCS</name>
<organism evidence="2 3">
    <name type="scientific">Roseiflexus castenholzii (strain DSM 13941 / HLO8)</name>
    <dbReference type="NCBI Taxonomy" id="383372"/>
    <lineage>
        <taxon>Bacteria</taxon>
        <taxon>Bacillati</taxon>
        <taxon>Chloroflexota</taxon>
        <taxon>Chloroflexia</taxon>
        <taxon>Chloroflexales</taxon>
        <taxon>Roseiflexineae</taxon>
        <taxon>Roseiflexaceae</taxon>
        <taxon>Roseiflexus</taxon>
    </lineage>
</organism>
<dbReference type="InterPro" id="IPR026336">
    <property type="entry name" value="PdeM-like"/>
</dbReference>
<keyword evidence="3" id="KW-1185">Reference proteome</keyword>
<feature type="domain" description="Calcineurin-like phosphoesterase" evidence="1">
    <location>
        <begin position="35"/>
        <end position="140"/>
    </location>
</feature>
<proteinExistence type="predicted"/>
<dbReference type="InterPro" id="IPR029052">
    <property type="entry name" value="Metallo-depent_PP-like"/>
</dbReference>
<dbReference type="Pfam" id="PF00149">
    <property type="entry name" value="Metallophos"/>
    <property type="match status" value="1"/>
</dbReference>
<dbReference type="PANTHER" id="PTHR39323">
    <property type="entry name" value="BLR1149 PROTEIN"/>
    <property type="match status" value="1"/>
</dbReference>
<dbReference type="eggNOG" id="COG1407">
    <property type="taxonomic scope" value="Bacteria"/>
</dbReference>
<dbReference type="KEGG" id="rca:Rcas_1339"/>
<dbReference type="NCBIfam" id="TIGR04123">
    <property type="entry name" value="P_estr_lig_assc"/>
    <property type="match status" value="1"/>
</dbReference>
<protein>
    <submittedName>
        <fullName evidence="2">Metallophosphoesterase</fullName>
    </submittedName>
</protein>
<accession>A7NIX7</accession>
<dbReference type="STRING" id="383372.Rcas_1339"/>
<evidence type="ECO:0000313" key="3">
    <source>
        <dbReference type="Proteomes" id="UP000000263"/>
    </source>
</evidence>
<dbReference type="HOGENOM" id="CLU_075478_1_0_0"/>
<dbReference type="AlphaFoldDB" id="A7NIX7"/>
<reference evidence="2 3" key="1">
    <citation type="submission" date="2007-08" db="EMBL/GenBank/DDBJ databases">
        <title>Complete sequence of Roseiflexus castenholzii DSM 13941.</title>
        <authorList>
            <consortium name="US DOE Joint Genome Institute"/>
            <person name="Copeland A."/>
            <person name="Lucas S."/>
            <person name="Lapidus A."/>
            <person name="Barry K."/>
            <person name="Glavina del Rio T."/>
            <person name="Dalin E."/>
            <person name="Tice H."/>
            <person name="Pitluck S."/>
            <person name="Thompson L.S."/>
            <person name="Brettin T."/>
            <person name="Bruce D."/>
            <person name="Detter J.C."/>
            <person name="Han C."/>
            <person name="Tapia R."/>
            <person name="Schmutz J."/>
            <person name="Larimer F."/>
            <person name="Land M."/>
            <person name="Hauser L."/>
            <person name="Kyrpides N."/>
            <person name="Mikhailova N."/>
            <person name="Bryant D.A."/>
            <person name="Hanada S."/>
            <person name="Tsukatani Y."/>
            <person name="Richardson P."/>
        </authorList>
    </citation>
    <scope>NUCLEOTIDE SEQUENCE [LARGE SCALE GENOMIC DNA]</scope>
    <source>
        <strain evidence="3">DSM 13941 / HLO8</strain>
    </source>
</reference>
<dbReference type="PANTHER" id="PTHR39323:SF1">
    <property type="entry name" value="BLR1149 PROTEIN"/>
    <property type="match status" value="1"/>
</dbReference>
<sequence>MPDDQTVSPPSLIIAGEEVQLLTERALFWQRTATLIIADPHIGKASAFRAAAVAVPEDTTHADLDRLSRLIARCNAQKVVILGDLLHARSGRTTATLAAVSAWRARHASLDLILVRGNHDVRAGDPPSAWDIACLDEPWQMPPFILRHHPAAHPDGYALAGHLHPAARLIGAGRQRATLPCFWFGAQVGVLPAFGSFTGATLIAPERDDQVFVIAGDDVVAVSGALRGTESAQRAGRR</sequence>
<evidence type="ECO:0000313" key="2">
    <source>
        <dbReference type="EMBL" id="ABU57435.1"/>
    </source>
</evidence>
<dbReference type="InterPro" id="IPR024173">
    <property type="entry name" value="Pesterase_MJ0037-like"/>
</dbReference>
<dbReference type="RefSeq" id="WP_012119864.1">
    <property type="nucleotide sequence ID" value="NC_009767.1"/>
</dbReference>
<dbReference type="OrthoDB" id="9795838at2"/>
<dbReference type="SUPFAM" id="SSF56300">
    <property type="entry name" value="Metallo-dependent phosphatases"/>
    <property type="match status" value="1"/>
</dbReference>
<dbReference type="PIRSF" id="PIRSF000887">
    <property type="entry name" value="Pesterase_MJ0037"/>
    <property type="match status" value="1"/>
</dbReference>